<feature type="region of interest" description="Disordered" evidence="7">
    <location>
        <begin position="223"/>
        <end position="243"/>
    </location>
</feature>
<comment type="similarity">
    <text evidence="2 6">Belongs to the MIP/aquaporin (TC 1.A.8) family.</text>
</comment>
<dbReference type="InterPro" id="IPR023271">
    <property type="entry name" value="Aquaporin-like"/>
</dbReference>
<keyword evidence="6" id="KW-0813">Transport</keyword>
<keyword evidence="5 8" id="KW-0472">Membrane</keyword>
<dbReference type="SUPFAM" id="SSF81338">
    <property type="entry name" value="Aquaporin-like"/>
    <property type="match status" value="1"/>
</dbReference>
<dbReference type="PANTHER" id="PTHR19139">
    <property type="entry name" value="AQUAPORIN TRANSPORTER"/>
    <property type="match status" value="1"/>
</dbReference>
<dbReference type="InterPro" id="IPR034294">
    <property type="entry name" value="Aquaporin_transptr"/>
</dbReference>
<dbReference type="Gene3D" id="1.20.1080.10">
    <property type="entry name" value="Glycerol uptake facilitator protein"/>
    <property type="match status" value="1"/>
</dbReference>
<dbReference type="Pfam" id="PF00230">
    <property type="entry name" value="MIP"/>
    <property type="match status" value="1"/>
</dbReference>
<evidence type="ECO:0000256" key="5">
    <source>
        <dbReference type="ARBA" id="ARBA00023136"/>
    </source>
</evidence>
<evidence type="ECO:0000256" key="8">
    <source>
        <dbReference type="SAM" id="Phobius"/>
    </source>
</evidence>
<feature type="transmembrane region" description="Helical" evidence="8">
    <location>
        <begin position="9"/>
        <end position="31"/>
    </location>
</feature>
<feature type="transmembrane region" description="Helical" evidence="8">
    <location>
        <begin position="80"/>
        <end position="99"/>
    </location>
</feature>
<dbReference type="RefSeq" id="WP_111256346.1">
    <property type="nucleotide sequence ID" value="NZ_POTW01000051.1"/>
</dbReference>
<feature type="transmembrane region" description="Helical" evidence="8">
    <location>
        <begin position="150"/>
        <end position="174"/>
    </location>
</feature>
<dbReference type="GO" id="GO:0005886">
    <property type="term" value="C:plasma membrane"/>
    <property type="evidence" value="ECO:0007669"/>
    <property type="project" value="TreeGrafter"/>
</dbReference>
<protein>
    <submittedName>
        <fullName evidence="9">Aquaporin</fullName>
    </submittedName>
</protein>
<feature type="transmembrane region" description="Helical" evidence="8">
    <location>
        <begin position="194"/>
        <end position="215"/>
    </location>
</feature>
<keyword evidence="3 6" id="KW-0812">Transmembrane</keyword>
<organism evidence="9 10">
    <name type="scientific">Jiangella anatolica</name>
    <dbReference type="NCBI Taxonomy" id="2670374"/>
    <lineage>
        <taxon>Bacteria</taxon>
        <taxon>Bacillati</taxon>
        <taxon>Actinomycetota</taxon>
        <taxon>Actinomycetes</taxon>
        <taxon>Jiangellales</taxon>
        <taxon>Jiangellaceae</taxon>
        <taxon>Jiangella</taxon>
    </lineage>
</organism>
<evidence type="ECO:0000256" key="4">
    <source>
        <dbReference type="ARBA" id="ARBA00022989"/>
    </source>
</evidence>
<evidence type="ECO:0000256" key="6">
    <source>
        <dbReference type="RuleBase" id="RU000477"/>
    </source>
</evidence>
<dbReference type="AlphaFoldDB" id="A0A2W2B9E6"/>
<dbReference type="PRINTS" id="PR00783">
    <property type="entry name" value="MINTRINSICP"/>
</dbReference>
<sequence>MVDSWLRNAVAEAVGTLSVVFVTVATLGIVAQATPTVLAYGFVTMGMVAALGHGSGGYFNPAITLAMLLAKKIDPIGATIYWVAQFAGGALGALLVLLVADTDVVAAGTPMLNDDLVNVGGAIALEAVATMFLVLVVFGTVVDERAPVSIYPFAIGGALVAGSAALLGLTGGALNPARGFGPAVVSGEWDAAASWLAGPLIGAVLAWALYTFVIAHDDSRGAGWRRRSRYPEPVPPPGNSLLP</sequence>
<gene>
    <name evidence="9" type="ORF">C1I92_19630</name>
</gene>
<dbReference type="GO" id="GO:0015250">
    <property type="term" value="F:water channel activity"/>
    <property type="evidence" value="ECO:0007669"/>
    <property type="project" value="TreeGrafter"/>
</dbReference>
<reference evidence="9 10" key="1">
    <citation type="submission" date="2018-01" db="EMBL/GenBank/DDBJ databases">
        <title>Draft genome sequence of Jiangella sp. GTF31.</title>
        <authorList>
            <person name="Sahin N."/>
            <person name="Ay H."/>
            <person name="Saygin H."/>
        </authorList>
    </citation>
    <scope>NUCLEOTIDE SEQUENCE [LARGE SCALE GENOMIC DNA]</scope>
    <source>
        <strain evidence="9 10">GTF31</strain>
    </source>
</reference>
<comment type="subcellular location">
    <subcellularLocation>
        <location evidence="1">Membrane</location>
        <topology evidence="1">Multi-pass membrane protein</topology>
    </subcellularLocation>
</comment>
<dbReference type="Proteomes" id="UP000248764">
    <property type="component" value="Unassembled WGS sequence"/>
</dbReference>
<keyword evidence="4 8" id="KW-1133">Transmembrane helix</keyword>
<feature type="transmembrane region" description="Helical" evidence="8">
    <location>
        <begin position="119"/>
        <end position="138"/>
    </location>
</feature>
<evidence type="ECO:0000313" key="9">
    <source>
        <dbReference type="EMBL" id="PZF81760.1"/>
    </source>
</evidence>
<comment type="caution">
    <text evidence="9">The sequence shown here is derived from an EMBL/GenBank/DDBJ whole genome shotgun (WGS) entry which is preliminary data.</text>
</comment>
<feature type="transmembrane region" description="Helical" evidence="8">
    <location>
        <begin position="37"/>
        <end position="59"/>
    </location>
</feature>
<evidence type="ECO:0000313" key="10">
    <source>
        <dbReference type="Proteomes" id="UP000248764"/>
    </source>
</evidence>
<dbReference type="PANTHER" id="PTHR19139:SF199">
    <property type="entry name" value="MIP17260P"/>
    <property type="match status" value="1"/>
</dbReference>
<feature type="compositionally biased region" description="Pro residues" evidence="7">
    <location>
        <begin position="232"/>
        <end position="243"/>
    </location>
</feature>
<proteinExistence type="inferred from homology"/>
<evidence type="ECO:0000256" key="2">
    <source>
        <dbReference type="ARBA" id="ARBA00006175"/>
    </source>
</evidence>
<keyword evidence="10" id="KW-1185">Reference proteome</keyword>
<evidence type="ECO:0000256" key="3">
    <source>
        <dbReference type="ARBA" id="ARBA00022692"/>
    </source>
</evidence>
<evidence type="ECO:0000256" key="1">
    <source>
        <dbReference type="ARBA" id="ARBA00004141"/>
    </source>
</evidence>
<name>A0A2W2B9E6_9ACTN</name>
<accession>A0A2W2B9E6</accession>
<evidence type="ECO:0000256" key="7">
    <source>
        <dbReference type="SAM" id="MobiDB-lite"/>
    </source>
</evidence>
<dbReference type="EMBL" id="POTW01000051">
    <property type="protein sequence ID" value="PZF81760.1"/>
    <property type="molecule type" value="Genomic_DNA"/>
</dbReference>
<dbReference type="InterPro" id="IPR000425">
    <property type="entry name" value="MIP"/>
</dbReference>